<name>A0A7K1FFZ1_9ACTN</name>
<feature type="domain" description="NADPH-dependent FMN reductase-like" evidence="1">
    <location>
        <begin position="6"/>
        <end position="147"/>
    </location>
</feature>
<dbReference type="GO" id="GO:0010181">
    <property type="term" value="F:FMN binding"/>
    <property type="evidence" value="ECO:0007669"/>
    <property type="project" value="TreeGrafter"/>
</dbReference>
<dbReference type="InterPro" id="IPR029039">
    <property type="entry name" value="Flavoprotein-like_sf"/>
</dbReference>
<dbReference type="AlphaFoldDB" id="A0A7K1FFZ1"/>
<sequence>MSTLKVIIASTRPGRIGLPIGTWITEVARRHGGVDRVEVLDLATIDLPMFDEPHHPRLRQYVHPHTQAWSAAVDEADAFVIVSPEYNFSFTGALKNALDYLSQEWAYKPVGLVTYGGISGGTRAAHAIRQVASVLKMVPVPEAVALPMVFPQVVDGEFVPTAANEQAAGVMLDEIAKLEGALAPLRQPAVASTPA</sequence>
<keyword evidence="3" id="KW-1185">Reference proteome</keyword>
<dbReference type="PANTHER" id="PTHR30543:SF21">
    <property type="entry name" value="NAD(P)H-DEPENDENT FMN REDUCTASE LOT6"/>
    <property type="match status" value="1"/>
</dbReference>
<dbReference type="Pfam" id="PF03358">
    <property type="entry name" value="FMN_red"/>
    <property type="match status" value="1"/>
</dbReference>
<dbReference type="SUPFAM" id="SSF52218">
    <property type="entry name" value="Flavoproteins"/>
    <property type="match status" value="1"/>
</dbReference>
<evidence type="ECO:0000313" key="3">
    <source>
        <dbReference type="Proteomes" id="UP000460221"/>
    </source>
</evidence>
<gene>
    <name evidence="2" type="ORF">GIS00_03625</name>
</gene>
<dbReference type="GO" id="GO:0005829">
    <property type="term" value="C:cytosol"/>
    <property type="evidence" value="ECO:0007669"/>
    <property type="project" value="TreeGrafter"/>
</dbReference>
<comment type="caution">
    <text evidence="2">The sequence shown here is derived from an EMBL/GenBank/DDBJ whole genome shotgun (WGS) entry which is preliminary data.</text>
</comment>
<dbReference type="PANTHER" id="PTHR30543">
    <property type="entry name" value="CHROMATE REDUCTASE"/>
    <property type="match status" value="1"/>
</dbReference>
<protein>
    <submittedName>
        <fullName evidence="2">NADPH-dependent FMN reductase</fullName>
    </submittedName>
</protein>
<dbReference type="Proteomes" id="UP000460221">
    <property type="component" value="Unassembled WGS sequence"/>
</dbReference>
<dbReference type="RefSeq" id="WP_154766988.1">
    <property type="nucleotide sequence ID" value="NZ_WLYK01000001.1"/>
</dbReference>
<evidence type="ECO:0000259" key="1">
    <source>
        <dbReference type="Pfam" id="PF03358"/>
    </source>
</evidence>
<dbReference type="InterPro" id="IPR005025">
    <property type="entry name" value="FMN_Rdtase-like_dom"/>
</dbReference>
<reference evidence="2 3" key="1">
    <citation type="submission" date="2019-11" db="EMBL/GenBank/DDBJ databases">
        <authorList>
            <person name="Jiang L.-Q."/>
        </authorList>
    </citation>
    <scope>NUCLEOTIDE SEQUENCE [LARGE SCALE GENOMIC DNA]</scope>
    <source>
        <strain evidence="2 3">YIM 132087</strain>
    </source>
</reference>
<evidence type="ECO:0000313" key="2">
    <source>
        <dbReference type="EMBL" id="MTD13035.1"/>
    </source>
</evidence>
<proteinExistence type="predicted"/>
<dbReference type="Gene3D" id="3.40.50.360">
    <property type="match status" value="1"/>
</dbReference>
<dbReference type="GO" id="GO:0016491">
    <property type="term" value="F:oxidoreductase activity"/>
    <property type="evidence" value="ECO:0007669"/>
    <property type="project" value="InterPro"/>
</dbReference>
<dbReference type="EMBL" id="WLYK01000001">
    <property type="protein sequence ID" value="MTD13035.1"/>
    <property type="molecule type" value="Genomic_DNA"/>
</dbReference>
<organism evidence="2 3">
    <name type="scientific">Nakamurella alba</name>
    <dbReference type="NCBI Taxonomy" id="2665158"/>
    <lineage>
        <taxon>Bacteria</taxon>
        <taxon>Bacillati</taxon>
        <taxon>Actinomycetota</taxon>
        <taxon>Actinomycetes</taxon>
        <taxon>Nakamurellales</taxon>
        <taxon>Nakamurellaceae</taxon>
        <taxon>Nakamurella</taxon>
    </lineage>
</organism>
<accession>A0A7K1FFZ1</accession>
<dbReference type="InterPro" id="IPR050712">
    <property type="entry name" value="NAD(P)H-dep_reductase"/>
</dbReference>